<organism evidence="1 2">
    <name type="scientific">Candidatus Scatocola faecipullorum</name>
    <dbReference type="NCBI Taxonomy" id="2840917"/>
    <lineage>
        <taxon>Bacteria</taxon>
        <taxon>Pseudomonadati</taxon>
        <taxon>Pseudomonadota</taxon>
        <taxon>Alphaproteobacteria</taxon>
        <taxon>Rhodospirillales</taxon>
        <taxon>Rhodospirillaceae</taxon>
        <taxon>Rhodospirillaceae incertae sedis</taxon>
        <taxon>Candidatus Scatocola</taxon>
    </lineage>
</organism>
<comment type="caution">
    <text evidence="1">The sequence shown here is derived from an EMBL/GenBank/DDBJ whole genome shotgun (WGS) entry which is preliminary data.</text>
</comment>
<dbReference type="AlphaFoldDB" id="A0A9D1M5D6"/>
<reference evidence="1" key="1">
    <citation type="submission" date="2020-10" db="EMBL/GenBank/DDBJ databases">
        <authorList>
            <person name="Gilroy R."/>
        </authorList>
    </citation>
    <scope>NUCLEOTIDE SEQUENCE</scope>
    <source>
        <strain evidence="1">ChiW3-316</strain>
    </source>
</reference>
<dbReference type="Proteomes" id="UP000824107">
    <property type="component" value="Unassembled WGS sequence"/>
</dbReference>
<name>A0A9D1M5D6_9PROT</name>
<dbReference type="EMBL" id="DVNC01000051">
    <property type="protein sequence ID" value="HIU53906.1"/>
    <property type="molecule type" value="Genomic_DNA"/>
</dbReference>
<sequence length="86" mass="9373">MSKHGTCGCGCENESKQCHCDETCTCGCQEGKPCTCGYECDCGCCGNQNKEIAFELCRTLIEGRTYTAEGVAEAFRKIYDTVKSCK</sequence>
<evidence type="ECO:0008006" key="3">
    <source>
        <dbReference type="Google" id="ProtNLM"/>
    </source>
</evidence>
<gene>
    <name evidence="1" type="ORF">IAD20_07495</name>
</gene>
<protein>
    <recommendedName>
        <fullName evidence="3">Metallothionein</fullName>
    </recommendedName>
</protein>
<accession>A0A9D1M5D6</accession>
<reference evidence="1" key="2">
    <citation type="journal article" date="2021" name="PeerJ">
        <title>Extensive microbial diversity within the chicken gut microbiome revealed by metagenomics and culture.</title>
        <authorList>
            <person name="Gilroy R."/>
            <person name="Ravi A."/>
            <person name="Getino M."/>
            <person name="Pursley I."/>
            <person name="Horton D.L."/>
            <person name="Alikhan N.F."/>
            <person name="Baker D."/>
            <person name="Gharbi K."/>
            <person name="Hall N."/>
            <person name="Watson M."/>
            <person name="Adriaenssens E.M."/>
            <person name="Foster-Nyarko E."/>
            <person name="Jarju S."/>
            <person name="Secka A."/>
            <person name="Antonio M."/>
            <person name="Oren A."/>
            <person name="Chaudhuri R.R."/>
            <person name="La Ragione R."/>
            <person name="Hildebrand F."/>
            <person name="Pallen M.J."/>
        </authorList>
    </citation>
    <scope>NUCLEOTIDE SEQUENCE</scope>
    <source>
        <strain evidence="1">ChiW3-316</strain>
    </source>
</reference>
<proteinExistence type="predicted"/>
<evidence type="ECO:0000313" key="1">
    <source>
        <dbReference type="EMBL" id="HIU53906.1"/>
    </source>
</evidence>
<evidence type="ECO:0000313" key="2">
    <source>
        <dbReference type="Proteomes" id="UP000824107"/>
    </source>
</evidence>